<accession>A0A379APU1</accession>
<dbReference type="Pfam" id="PF18813">
    <property type="entry name" value="PBECR4"/>
    <property type="match status" value="1"/>
</dbReference>
<dbReference type="Proteomes" id="UP000255098">
    <property type="component" value="Unassembled WGS sequence"/>
</dbReference>
<dbReference type="GeneID" id="300132960"/>
<gene>
    <name evidence="2" type="ORF">NCTC11297_00742</name>
</gene>
<keyword evidence="3" id="KW-1185">Reference proteome</keyword>
<evidence type="ECO:0000313" key="2">
    <source>
        <dbReference type="EMBL" id="SUB23728.1"/>
    </source>
</evidence>
<sequence>MANNQQERLKKYINDIYQIADFLQRTFINKEVVYKTKHVEISIYFRKSNFMHLCGIKYKEGAKAFFGSALSKSIDLSKVEVKDDGTTFIKLKLLKYIPLIITDKATLSTEHSLYLHLSFDAAIKAKQNKNQFAITLINDNAKFIPNSLLNTSKINQFPVGDKIIEIYSLDYHSKGKYYYLLSRN</sequence>
<evidence type="ECO:0000259" key="1">
    <source>
        <dbReference type="Pfam" id="PF18813"/>
    </source>
</evidence>
<dbReference type="RefSeq" id="WP_115249045.1">
    <property type="nucleotide sequence ID" value="NZ_UGSP01000001.1"/>
</dbReference>
<reference evidence="2 3" key="1">
    <citation type="submission" date="2018-06" db="EMBL/GenBank/DDBJ databases">
        <authorList>
            <consortium name="Pathogen Informatics"/>
            <person name="Doyle S."/>
        </authorList>
    </citation>
    <scope>NUCLEOTIDE SEQUENCE [LARGE SCALE GENOMIC DNA]</scope>
    <source>
        <strain evidence="3">NCTC 11297</strain>
    </source>
</reference>
<dbReference type="AlphaFoldDB" id="A0A379APU1"/>
<protein>
    <recommendedName>
        <fullName evidence="1">Phage-Barnase-EndoU-ColicinE5/D-RelE like nuclease 4 domain-containing protein</fullName>
    </recommendedName>
</protein>
<feature type="domain" description="Phage-Barnase-EndoU-ColicinE5/D-RelE like nuclease 4" evidence="1">
    <location>
        <begin position="16"/>
        <end position="172"/>
    </location>
</feature>
<proteinExistence type="predicted"/>
<dbReference type="EMBL" id="UGSP01000001">
    <property type="protein sequence ID" value="SUB23728.1"/>
    <property type="molecule type" value="Genomic_DNA"/>
</dbReference>
<evidence type="ECO:0000313" key="3">
    <source>
        <dbReference type="Proteomes" id="UP000255098"/>
    </source>
</evidence>
<dbReference type="InterPro" id="IPR041420">
    <property type="entry name" value="PBECR4"/>
</dbReference>
<organism evidence="2 3">
    <name type="scientific">Avibacterium avium</name>
    <name type="common">Pasteurella avium</name>
    <dbReference type="NCBI Taxonomy" id="751"/>
    <lineage>
        <taxon>Bacteria</taxon>
        <taxon>Pseudomonadati</taxon>
        <taxon>Pseudomonadota</taxon>
        <taxon>Gammaproteobacteria</taxon>
        <taxon>Pasteurellales</taxon>
        <taxon>Pasteurellaceae</taxon>
        <taxon>Avibacterium</taxon>
    </lineage>
</organism>
<name>A0A379APU1_AVIAV</name>